<evidence type="ECO:0000313" key="2">
    <source>
        <dbReference type="EMBL" id="ABZ83125.1"/>
    </source>
</evidence>
<evidence type="ECO:0000313" key="3">
    <source>
        <dbReference type="Proteomes" id="UP000008550"/>
    </source>
</evidence>
<evidence type="ECO:0000256" key="1">
    <source>
        <dbReference type="SAM" id="MobiDB-lite"/>
    </source>
</evidence>
<dbReference type="STRING" id="498761.HM1_0511"/>
<gene>
    <name evidence="2" type="ORF">HM1_0511</name>
</gene>
<feature type="region of interest" description="Disordered" evidence="1">
    <location>
        <begin position="578"/>
        <end position="612"/>
    </location>
</feature>
<sequence length="612" mass="68610">MIVERFFVPHSTGTYADALEAVGLALLLDNLSGDSVSTIKDSGPYFEIQLNEPLILEELPVDQVLPYDPGYPYFMTAKDKNVPAGYLLYDYEEEKKIANTYWEQYKKQKAKKTATVTSDVAQTMQGAEPNPRHNLLKNMYVLQAFNSHNRLLSEFAAADPEAVKDAIIEKLRTYCHGCLKTLDAPDPIPKEAKRSSKAQRFAPDLTAVQALNPIVGKGINRNKPTGTGLAGLPSAYVDWFAEYLRYLAVHCIANAFNVGDDIKYAVLVPGEVSFNELKKLADDFVRLPLGKRTSCQLDIHNAIGLAEKLIDHSRQLQEHNERQTRWKLPKQVIAGIATAYFKSLGSGKALTNVNTIGLPGWFPIETIQDADDWKQILEEHRRIMYGLDEEHSEEAELLYQYRDFISSGQLKNLLDFAASYGAFVFKQAANQKRGYLGLSQRHLERLVTSLSKPFSDIVKDEGFRAIADAIRRSTVVEQYRKSQGRQEYEIRYGLFSDLKRKSRSKQELICLIGDFVSDYNKENARKEEVRAKKAVEKGAGELYRRPSVSDDAIEKVVALIDIFGSEPVAMLLAAFGSAKTETKKETKTDGKTETSVKTETSADTENGKDTGD</sequence>
<feature type="compositionally biased region" description="Basic and acidic residues" evidence="1">
    <location>
        <begin position="580"/>
        <end position="596"/>
    </location>
</feature>
<accession>B0TFM6</accession>
<dbReference type="AlphaFoldDB" id="B0TFM6"/>
<dbReference type="HOGENOM" id="CLU_033623_0_0_9"/>
<dbReference type="EMBL" id="CP000930">
    <property type="protein sequence ID" value="ABZ83125.1"/>
    <property type="molecule type" value="Genomic_DNA"/>
</dbReference>
<dbReference type="OrthoDB" id="137710at2"/>
<keyword evidence="3" id="KW-1185">Reference proteome</keyword>
<dbReference type="eggNOG" id="ENOG502Z8WV">
    <property type="taxonomic scope" value="Bacteria"/>
</dbReference>
<reference evidence="2 3" key="1">
    <citation type="journal article" date="2008" name="J. Bacteriol.">
        <title>The genome of Heliobacterium modesticaldum, a phototrophic representative of the Firmicutes containing the simplest photosynthetic apparatus.</title>
        <authorList>
            <person name="Sattley W.M."/>
            <person name="Madigan M.T."/>
            <person name="Swingley W.D."/>
            <person name="Cheung P.C."/>
            <person name="Clocksin K.M."/>
            <person name="Conrad A.L."/>
            <person name="Dejesa L.C."/>
            <person name="Honchak B.M."/>
            <person name="Jung D.O."/>
            <person name="Karbach L.E."/>
            <person name="Kurdoglu A."/>
            <person name="Lahiri S."/>
            <person name="Mastrian S.D."/>
            <person name="Page L.E."/>
            <person name="Taylor H.L."/>
            <person name="Wang Z.T."/>
            <person name="Raymond J."/>
            <person name="Chen M."/>
            <person name="Blankenship R.E."/>
            <person name="Touchman J.W."/>
        </authorList>
    </citation>
    <scope>NUCLEOTIDE SEQUENCE [LARGE SCALE GENOMIC DNA]</scope>
    <source>
        <strain evidence="3">ATCC 51547 / Ice1</strain>
    </source>
</reference>
<dbReference type="KEGG" id="hmo:HM1_0511"/>
<dbReference type="RefSeq" id="WP_012281430.1">
    <property type="nucleotide sequence ID" value="NC_010337.2"/>
</dbReference>
<name>B0TFM6_HELMI</name>
<protein>
    <submittedName>
        <fullName evidence="2">Uncharacterized protein</fullName>
    </submittedName>
</protein>
<dbReference type="Proteomes" id="UP000008550">
    <property type="component" value="Chromosome"/>
</dbReference>
<organism evidence="2 3">
    <name type="scientific">Heliobacterium modesticaldum (strain ATCC 51547 / Ice1)</name>
    <dbReference type="NCBI Taxonomy" id="498761"/>
    <lineage>
        <taxon>Bacteria</taxon>
        <taxon>Bacillati</taxon>
        <taxon>Bacillota</taxon>
        <taxon>Clostridia</taxon>
        <taxon>Eubacteriales</taxon>
        <taxon>Heliobacteriaceae</taxon>
        <taxon>Heliomicrobium</taxon>
    </lineage>
</organism>
<proteinExistence type="predicted"/>